<keyword evidence="2" id="KW-0808">Transferase</keyword>
<comment type="caution">
    <text evidence="2">The sequence shown here is derived from an EMBL/GenBank/DDBJ whole genome shotgun (WGS) entry which is preliminary data.</text>
</comment>
<dbReference type="InterPro" id="IPR000182">
    <property type="entry name" value="GNAT_dom"/>
</dbReference>
<accession>A0A6I2KTT9</accession>
<dbReference type="InterPro" id="IPR016181">
    <property type="entry name" value="Acyl_CoA_acyltransferase"/>
</dbReference>
<dbReference type="AlphaFoldDB" id="A0A6I2KTT9"/>
<dbReference type="PROSITE" id="PS51186">
    <property type="entry name" value="GNAT"/>
    <property type="match status" value="1"/>
</dbReference>
<dbReference type="CDD" id="cd04301">
    <property type="entry name" value="NAT_SF"/>
    <property type="match status" value="1"/>
</dbReference>
<evidence type="ECO:0000313" key="2">
    <source>
        <dbReference type="EMBL" id="MRW88457.1"/>
    </source>
</evidence>
<dbReference type="Proteomes" id="UP000433309">
    <property type="component" value="Unassembled WGS sequence"/>
</dbReference>
<feature type="domain" description="N-acetyltransferase" evidence="1">
    <location>
        <begin position="1"/>
        <end position="139"/>
    </location>
</feature>
<evidence type="ECO:0000259" key="1">
    <source>
        <dbReference type="PROSITE" id="PS51186"/>
    </source>
</evidence>
<protein>
    <submittedName>
        <fullName evidence="2">GNAT family N-acetyltransferase</fullName>
    </submittedName>
</protein>
<dbReference type="Pfam" id="PF00583">
    <property type="entry name" value="Acetyltransf_1"/>
    <property type="match status" value="1"/>
</dbReference>
<sequence length="141" mass="14965">MPQIILENGPEQAVMGAVVGGLTAYNASQSNGDTPNYLVVSLRDDDGTVLGGLIGATYLGWLQVQAVWVSDALRGSGSGSGTALMRAAEEEAVRRGCPRVFLETLSFQALPFYEKLGYRVHSSLPDFPPGGCRYALTKQLG</sequence>
<dbReference type="RefSeq" id="WP_154372057.1">
    <property type="nucleotide sequence ID" value="NZ_WKJK01000001.1"/>
</dbReference>
<dbReference type="Gene3D" id="3.40.630.30">
    <property type="match status" value="1"/>
</dbReference>
<evidence type="ECO:0000313" key="3">
    <source>
        <dbReference type="Proteomes" id="UP000433309"/>
    </source>
</evidence>
<dbReference type="SUPFAM" id="SSF55729">
    <property type="entry name" value="Acyl-CoA N-acyltransferases (Nat)"/>
    <property type="match status" value="1"/>
</dbReference>
<keyword evidence="3" id="KW-1185">Reference proteome</keyword>
<organism evidence="2 3">
    <name type="scientific">Duganella guangzhouensis</name>
    <dbReference type="NCBI Taxonomy" id="2666084"/>
    <lineage>
        <taxon>Bacteria</taxon>
        <taxon>Pseudomonadati</taxon>
        <taxon>Pseudomonadota</taxon>
        <taxon>Betaproteobacteria</taxon>
        <taxon>Burkholderiales</taxon>
        <taxon>Oxalobacteraceae</taxon>
        <taxon>Telluria group</taxon>
        <taxon>Duganella</taxon>
    </lineage>
</organism>
<name>A0A6I2KTT9_9BURK</name>
<proteinExistence type="predicted"/>
<dbReference type="EMBL" id="WKJK01000001">
    <property type="protein sequence ID" value="MRW88457.1"/>
    <property type="molecule type" value="Genomic_DNA"/>
</dbReference>
<dbReference type="GO" id="GO:0016747">
    <property type="term" value="F:acyltransferase activity, transferring groups other than amino-acyl groups"/>
    <property type="evidence" value="ECO:0007669"/>
    <property type="project" value="InterPro"/>
</dbReference>
<gene>
    <name evidence="2" type="ORF">GJ699_00465</name>
</gene>
<reference evidence="2 3" key="1">
    <citation type="submission" date="2019-11" db="EMBL/GenBank/DDBJ databases">
        <title>Novel species isolated from a subtropical stream in China.</title>
        <authorList>
            <person name="Lu H."/>
        </authorList>
    </citation>
    <scope>NUCLEOTIDE SEQUENCE [LARGE SCALE GENOMIC DNA]</scope>
    <source>
        <strain evidence="2 3">FT80W</strain>
    </source>
</reference>